<gene>
    <name evidence="5" type="primary">modA</name>
    <name evidence="5" type="ORF">GCM10022242_18360</name>
</gene>
<organism evidence="5 6">
    <name type="scientific">Nocardioides panacisoli</name>
    <dbReference type="NCBI Taxonomy" id="627624"/>
    <lineage>
        <taxon>Bacteria</taxon>
        <taxon>Bacillati</taxon>
        <taxon>Actinomycetota</taxon>
        <taxon>Actinomycetes</taxon>
        <taxon>Propionibacteriales</taxon>
        <taxon>Nocardioidaceae</taxon>
        <taxon>Nocardioides</taxon>
    </lineage>
</organism>
<dbReference type="Gene3D" id="3.40.190.10">
    <property type="entry name" value="Periplasmic binding protein-like II"/>
    <property type="match status" value="2"/>
</dbReference>
<dbReference type="EMBL" id="BAABAH010000005">
    <property type="protein sequence ID" value="GAA3816675.1"/>
    <property type="molecule type" value="Genomic_DNA"/>
</dbReference>
<comment type="similarity">
    <text evidence="1">Belongs to the bacterial solute-binding protein ModA family.</text>
</comment>
<protein>
    <submittedName>
        <fullName evidence="5">Molybdate ABC transporter substrate-binding protein</fullName>
    </submittedName>
</protein>
<sequence>MLSRTRLAAVVGALALTLPLAACGDDDNGGGDTTTLQVLAASSLTDVFGDFGKQFEADHDGVKVEFSFGSSTDLAAQAADGAPGDVLATADQDSMTSAQDAGVVTGDPANFATNVLVLVTPPDNPAGITSLADLDGATWVRCADEAPCGKVALAVLDAQHVTAQPASLEDDARSTLDKVTSGEADAALVYASDAQSAGDSVKTIPIAGAEGQQTSYYIAPLDQSGDADLAQQFTDLVTGPDGQQALAGAGFGKP</sequence>
<feature type="chain" id="PRO_5046492719" evidence="4">
    <location>
        <begin position="25"/>
        <end position="254"/>
    </location>
</feature>
<evidence type="ECO:0000256" key="3">
    <source>
        <dbReference type="ARBA" id="ARBA00022729"/>
    </source>
</evidence>
<dbReference type="RefSeq" id="WP_344774576.1">
    <property type="nucleotide sequence ID" value="NZ_BAABAH010000005.1"/>
</dbReference>
<name>A0ABP7IEY3_9ACTN</name>
<dbReference type="InterPro" id="IPR005950">
    <property type="entry name" value="ModA"/>
</dbReference>
<evidence type="ECO:0000256" key="1">
    <source>
        <dbReference type="ARBA" id="ARBA00009175"/>
    </source>
</evidence>
<dbReference type="Pfam" id="PF13531">
    <property type="entry name" value="SBP_bac_11"/>
    <property type="match status" value="1"/>
</dbReference>
<dbReference type="PIRSF" id="PIRSF004846">
    <property type="entry name" value="ModA"/>
    <property type="match status" value="1"/>
</dbReference>
<dbReference type="Proteomes" id="UP001501821">
    <property type="component" value="Unassembled WGS sequence"/>
</dbReference>
<keyword evidence="2" id="KW-0479">Metal-binding</keyword>
<comment type="caution">
    <text evidence="5">The sequence shown here is derived from an EMBL/GenBank/DDBJ whole genome shotgun (WGS) entry which is preliminary data.</text>
</comment>
<evidence type="ECO:0000256" key="2">
    <source>
        <dbReference type="ARBA" id="ARBA00022723"/>
    </source>
</evidence>
<feature type="signal peptide" evidence="4">
    <location>
        <begin position="1"/>
        <end position="24"/>
    </location>
</feature>
<evidence type="ECO:0000313" key="5">
    <source>
        <dbReference type="EMBL" id="GAA3816675.1"/>
    </source>
</evidence>
<evidence type="ECO:0000313" key="6">
    <source>
        <dbReference type="Proteomes" id="UP001501821"/>
    </source>
</evidence>
<reference evidence="6" key="1">
    <citation type="journal article" date="2019" name="Int. J. Syst. Evol. Microbiol.">
        <title>The Global Catalogue of Microorganisms (GCM) 10K type strain sequencing project: providing services to taxonomists for standard genome sequencing and annotation.</title>
        <authorList>
            <consortium name="The Broad Institute Genomics Platform"/>
            <consortium name="The Broad Institute Genome Sequencing Center for Infectious Disease"/>
            <person name="Wu L."/>
            <person name="Ma J."/>
        </authorList>
    </citation>
    <scope>NUCLEOTIDE SEQUENCE [LARGE SCALE GENOMIC DNA]</scope>
    <source>
        <strain evidence="6">JCM 16953</strain>
    </source>
</reference>
<dbReference type="NCBIfam" id="TIGR01256">
    <property type="entry name" value="modA"/>
    <property type="match status" value="1"/>
</dbReference>
<keyword evidence="3 4" id="KW-0732">Signal</keyword>
<dbReference type="PANTHER" id="PTHR30632:SF0">
    <property type="entry name" value="SULFATE-BINDING PROTEIN"/>
    <property type="match status" value="1"/>
</dbReference>
<accession>A0ABP7IEY3</accession>
<dbReference type="SUPFAM" id="SSF53850">
    <property type="entry name" value="Periplasmic binding protein-like II"/>
    <property type="match status" value="1"/>
</dbReference>
<dbReference type="PANTHER" id="PTHR30632">
    <property type="entry name" value="MOLYBDATE-BINDING PERIPLASMIC PROTEIN"/>
    <property type="match status" value="1"/>
</dbReference>
<dbReference type="InterPro" id="IPR050682">
    <property type="entry name" value="ModA/WtpA"/>
</dbReference>
<evidence type="ECO:0000256" key="4">
    <source>
        <dbReference type="SAM" id="SignalP"/>
    </source>
</evidence>
<keyword evidence="6" id="KW-1185">Reference proteome</keyword>
<proteinExistence type="inferred from homology"/>